<name>A0A699XAA3_TANCI</name>
<accession>A0A699XAA3</accession>
<proteinExistence type="predicted"/>
<dbReference type="EMBL" id="BKCJ011830782">
    <property type="protein sequence ID" value="GFD56549.1"/>
    <property type="molecule type" value="Genomic_DNA"/>
</dbReference>
<feature type="non-terminal residue" evidence="1">
    <location>
        <position position="1"/>
    </location>
</feature>
<organism evidence="1">
    <name type="scientific">Tanacetum cinerariifolium</name>
    <name type="common">Dalmatian daisy</name>
    <name type="synonym">Chrysanthemum cinerariifolium</name>
    <dbReference type="NCBI Taxonomy" id="118510"/>
    <lineage>
        <taxon>Eukaryota</taxon>
        <taxon>Viridiplantae</taxon>
        <taxon>Streptophyta</taxon>
        <taxon>Embryophyta</taxon>
        <taxon>Tracheophyta</taxon>
        <taxon>Spermatophyta</taxon>
        <taxon>Magnoliopsida</taxon>
        <taxon>eudicotyledons</taxon>
        <taxon>Gunneridae</taxon>
        <taxon>Pentapetalae</taxon>
        <taxon>asterids</taxon>
        <taxon>campanulids</taxon>
        <taxon>Asterales</taxon>
        <taxon>Asteraceae</taxon>
        <taxon>Asteroideae</taxon>
        <taxon>Anthemideae</taxon>
        <taxon>Anthemidinae</taxon>
        <taxon>Tanacetum</taxon>
    </lineage>
</organism>
<protein>
    <submittedName>
        <fullName evidence="1">Uncharacterized protein</fullName>
    </submittedName>
</protein>
<gene>
    <name evidence="1" type="ORF">Tci_928518</name>
</gene>
<reference evidence="1" key="1">
    <citation type="journal article" date="2019" name="Sci. Rep.">
        <title>Draft genome of Tanacetum cinerariifolium, the natural source of mosquito coil.</title>
        <authorList>
            <person name="Yamashiro T."/>
            <person name="Shiraishi A."/>
            <person name="Satake H."/>
            <person name="Nakayama K."/>
        </authorList>
    </citation>
    <scope>NUCLEOTIDE SEQUENCE</scope>
</reference>
<sequence>VAADAVEANLVGFTVEGAVVKRLAQLALFADFLHHDPRFVVGQARHRKFFVFLRAAHLHDVS</sequence>
<evidence type="ECO:0000313" key="1">
    <source>
        <dbReference type="EMBL" id="GFD56549.1"/>
    </source>
</evidence>
<comment type="caution">
    <text evidence="1">The sequence shown here is derived from an EMBL/GenBank/DDBJ whole genome shotgun (WGS) entry which is preliminary data.</text>
</comment>
<dbReference type="AlphaFoldDB" id="A0A699XAA3"/>